<accession>A0A2W4Z9S6</accession>
<dbReference type="EMBL" id="QFNK01000369">
    <property type="protein sequence ID" value="PZO79004.1"/>
    <property type="molecule type" value="Genomic_DNA"/>
</dbReference>
<evidence type="ECO:0000256" key="1">
    <source>
        <dbReference type="SAM" id="Phobius"/>
    </source>
</evidence>
<keyword evidence="1" id="KW-0812">Transmembrane</keyword>
<dbReference type="AlphaFoldDB" id="A0A2W4Z9S6"/>
<gene>
    <name evidence="2" type="ORF">DI626_11735</name>
</gene>
<proteinExistence type="predicted"/>
<protein>
    <submittedName>
        <fullName evidence="2">Uncharacterized protein</fullName>
    </submittedName>
</protein>
<comment type="caution">
    <text evidence="2">The sequence shown here is derived from an EMBL/GenBank/DDBJ whole genome shotgun (WGS) entry which is preliminary data.</text>
</comment>
<sequence>MWVLQAIIVITSIAALASFTFFIFRAAFYLDDTLDPDASILSWPRKFFFVLAAIALLVCIYNGCHAMLFWLPDSLGGYDENGDWRTARTGLSSVLTFLIGCSFISFIDNSLKASLVLPNIQMLANERQKILHCTSLGQLEILKHSYIQILDVLNGASKDKYTNIFYENE</sequence>
<evidence type="ECO:0000313" key="3">
    <source>
        <dbReference type="Proteomes" id="UP000249557"/>
    </source>
</evidence>
<reference evidence="2 3" key="1">
    <citation type="submission" date="2017-08" db="EMBL/GenBank/DDBJ databases">
        <title>Infants hospitalized years apart are colonized by the same room-sourced microbial strains.</title>
        <authorList>
            <person name="Brooks B."/>
            <person name="Olm M.R."/>
            <person name="Firek B.A."/>
            <person name="Baker R."/>
            <person name="Thomas B.C."/>
            <person name="Morowitz M.J."/>
            <person name="Banfield J.F."/>
        </authorList>
    </citation>
    <scope>NUCLEOTIDE SEQUENCE [LARGE SCALE GENOMIC DNA]</scope>
    <source>
        <strain evidence="2">S2_018_000_R2_104</strain>
    </source>
</reference>
<keyword evidence="1" id="KW-0472">Membrane</keyword>
<feature type="transmembrane region" description="Helical" evidence="1">
    <location>
        <begin position="48"/>
        <end position="70"/>
    </location>
</feature>
<dbReference type="Proteomes" id="UP000249557">
    <property type="component" value="Unassembled WGS sequence"/>
</dbReference>
<keyword evidence="1" id="KW-1133">Transmembrane helix</keyword>
<evidence type="ECO:0000313" key="2">
    <source>
        <dbReference type="EMBL" id="PZO79004.1"/>
    </source>
</evidence>
<feature type="non-terminal residue" evidence="2">
    <location>
        <position position="169"/>
    </location>
</feature>
<name>A0A2W4Z9S6_9BACT</name>
<feature type="transmembrane region" description="Helical" evidence="1">
    <location>
        <begin position="6"/>
        <end position="28"/>
    </location>
</feature>
<feature type="transmembrane region" description="Helical" evidence="1">
    <location>
        <begin position="90"/>
        <end position="107"/>
    </location>
</feature>
<organism evidence="2 3">
    <name type="scientific">Micavibrio aeruginosavorus</name>
    <dbReference type="NCBI Taxonomy" id="349221"/>
    <lineage>
        <taxon>Bacteria</taxon>
        <taxon>Pseudomonadati</taxon>
        <taxon>Bdellovibrionota</taxon>
        <taxon>Bdellovibrionia</taxon>
        <taxon>Bdellovibrionales</taxon>
        <taxon>Pseudobdellovibrionaceae</taxon>
        <taxon>Micavibrio</taxon>
    </lineage>
</organism>